<feature type="region of interest" description="Disordered" evidence="1">
    <location>
        <begin position="89"/>
        <end position="108"/>
    </location>
</feature>
<evidence type="ECO:0000256" key="1">
    <source>
        <dbReference type="SAM" id="MobiDB-lite"/>
    </source>
</evidence>
<protein>
    <submittedName>
        <fullName evidence="2">Uncharacterized protein</fullName>
    </submittedName>
</protein>
<sequence length="431" mass="50045">MASKYFPQFDNELFYKYFNRLHEYDIRCRHPYQTWELCHVIYNGLNAETAGHVYSLSEGRFIDYFSYEEKWELFQYLAYDTEQWELANSRSRRPQPRPIEILNPQSNPSMSTEEMIRALVITQMTFQEETKGSTQSLLSQATQIAEAIVRLEARDESNLNSGEFEVRNNSEFDEPLPLKPVESQTYKECDVDDDDDGFWDDDEEYDSNFNIPSKPICALETPILIHIEQTHIENNCSLNGDLSYQDPLSVLVENVQDGVMSVACEVENDRLDSLDDVRDKLMPDRDLRNHTPPFEESMTIQLEEEGPSLDFGENKITGDEKEVDFEVNFTKEPLIPLFHDPYDIVSQRKYSSLYMIVPISNLTCKTDDIDIKSFFEYSGAKIQLLHAVTSIIHIWYQLFYTSYCHFSNMCASVFDQLLRALSCSANELALG</sequence>
<proteinExistence type="predicted"/>
<organism evidence="2 3">
    <name type="scientific">Saponaria officinalis</name>
    <name type="common">Common soapwort</name>
    <name type="synonym">Lychnis saponaria</name>
    <dbReference type="NCBI Taxonomy" id="3572"/>
    <lineage>
        <taxon>Eukaryota</taxon>
        <taxon>Viridiplantae</taxon>
        <taxon>Streptophyta</taxon>
        <taxon>Embryophyta</taxon>
        <taxon>Tracheophyta</taxon>
        <taxon>Spermatophyta</taxon>
        <taxon>Magnoliopsida</taxon>
        <taxon>eudicotyledons</taxon>
        <taxon>Gunneridae</taxon>
        <taxon>Pentapetalae</taxon>
        <taxon>Caryophyllales</taxon>
        <taxon>Caryophyllaceae</taxon>
        <taxon>Caryophylleae</taxon>
        <taxon>Saponaria</taxon>
    </lineage>
</organism>
<comment type="caution">
    <text evidence="2">The sequence shown here is derived from an EMBL/GenBank/DDBJ whole genome shotgun (WGS) entry which is preliminary data.</text>
</comment>
<evidence type="ECO:0000313" key="2">
    <source>
        <dbReference type="EMBL" id="KAK9705214.1"/>
    </source>
</evidence>
<name>A0AAW1JM70_SAPOF</name>
<gene>
    <name evidence="2" type="ORF">RND81_07G041500</name>
</gene>
<dbReference type="EMBL" id="JBDFQZ010000007">
    <property type="protein sequence ID" value="KAK9705214.1"/>
    <property type="molecule type" value="Genomic_DNA"/>
</dbReference>
<accession>A0AAW1JM70</accession>
<dbReference type="AlphaFoldDB" id="A0AAW1JM70"/>
<reference evidence="2" key="1">
    <citation type="submission" date="2024-03" db="EMBL/GenBank/DDBJ databases">
        <title>WGS assembly of Saponaria officinalis var. Norfolk2.</title>
        <authorList>
            <person name="Jenkins J."/>
            <person name="Shu S."/>
            <person name="Grimwood J."/>
            <person name="Barry K."/>
            <person name="Goodstein D."/>
            <person name="Schmutz J."/>
            <person name="Leebens-Mack J."/>
            <person name="Osbourn A."/>
        </authorList>
    </citation>
    <scope>NUCLEOTIDE SEQUENCE [LARGE SCALE GENOMIC DNA]</scope>
    <source>
        <strain evidence="2">JIC</strain>
    </source>
</reference>
<keyword evidence="3" id="KW-1185">Reference proteome</keyword>
<evidence type="ECO:0000313" key="3">
    <source>
        <dbReference type="Proteomes" id="UP001443914"/>
    </source>
</evidence>
<dbReference type="Proteomes" id="UP001443914">
    <property type="component" value="Unassembled WGS sequence"/>
</dbReference>